<feature type="compositionally biased region" description="Polar residues" evidence="1">
    <location>
        <begin position="354"/>
        <end position="364"/>
    </location>
</feature>
<reference evidence="3" key="1">
    <citation type="submission" date="2020-07" db="EMBL/GenBank/DDBJ databases">
        <authorList>
            <person name="Lin J."/>
        </authorList>
    </citation>
    <scope>NUCLEOTIDE SEQUENCE</scope>
</reference>
<sequence>MSEEATERGIISPTPINSRAKADNGSAKPIPHYLKPSSGSCHDFCKYGHKHGFDTKKRIPVHFQKGNNTIKIPDREKYQLIITSHKGRRKREEVKPKISSSEDDRSIKSMPLPPEKVYQLSDPPMNLAEAPAEAPLSTDLSSHTADLKGAFSLGNTPPDIDGGSSEEAVSIKLVIPSTIQKSDALDKDARANSVGSSDENLRIKSVGEGLSEEHVSLGPITEYVQEAIVSAELNGTAEALVKNKGNQMEETPRKQAAGLSMEKKSMKVSNSSDLKKRELRKPKVVEKIEGSDKAKTTKKKNGEEGEFGRNKIAPSPLKRTLKSFKETSNNEKTKKSPSSVKSTIASVKSRVNENKSLSSPTATDLSVKRRSFPKPETSVVKTKLSSISLGGQASRKSLAKKTTEGEDEPDNGQKDVRKQLKPSIPVKAALKSVSSIKLRKYNKAISISPTKNQRELGRLDSRADNIKEKTLHVIDWELEKTDTKIIKKKSFKDNFSSPARSSLLASSSKSAPSISSRGKEVHGSVSAITEVSNGLKGVNIRKLRRSASVISDDKLTSPHKMNFRRGKVVNIQSENNGPRRLKFRKPRVVGENQNTKGEVEGRNFIRRRESAAVDSSTSEAPIIVLRHQDVLGKKDSQGLFNHVIEETASKLVETRKSKVKALVGAFETVILLQESKSVPTAEVL</sequence>
<dbReference type="PANTHER" id="PTHR33349:SF41">
    <property type="entry name" value="EMB|CAB62594.1"/>
    <property type="match status" value="1"/>
</dbReference>
<feature type="compositionally biased region" description="Basic and acidic residues" evidence="1">
    <location>
        <begin position="323"/>
        <end position="334"/>
    </location>
</feature>
<feature type="domain" description="Calmodulin-binding" evidence="2">
    <location>
        <begin position="557"/>
        <end position="671"/>
    </location>
</feature>
<feature type="region of interest" description="Disordered" evidence="1">
    <location>
        <begin position="242"/>
        <end position="418"/>
    </location>
</feature>
<feature type="compositionally biased region" description="Basic and acidic residues" evidence="1">
    <location>
        <begin position="90"/>
        <end position="107"/>
    </location>
</feature>
<feature type="region of interest" description="Disordered" evidence="1">
    <location>
        <begin position="86"/>
        <end position="112"/>
    </location>
</feature>
<dbReference type="EMBL" id="LR862135">
    <property type="protein sequence ID" value="CAD1841285.1"/>
    <property type="molecule type" value="Genomic_DNA"/>
</dbReference>
<feature type="region of interest" description="Disordered" evidence="1">
    <location>
        <begin position="1"/>
        <end position="32"/>
    </location>
</feature>
<feature type="compositionally biased region" description="Polar residues" evidence="1">
    <location>
        <begin position="379"/>
        <end position="395"/>
    </location>
</feature>
<organism evidence="3">
    <name type="scientific">Ananas comosus var. bracteatus</name>
    <name type="common">red pineapple</name>
    <dbReference type="NCBI Taxonomy" id="296719"/>
    <lineage>
        <taxon>Eukaryota</taxon>
        <taxon>Viridiplantae</taxon>
        <taxon>Streptophyta</taxon>
        <taxon>Embryophyta</taxon>
        <taxon>Tracheophyta</taxon>
        <taxon>Spermatophyta</taxon>
        <taxon>Magnoliopsida</taxon>
        <taxon>Liliopsida</taxon>
        <taxon>Poales</taxon>
        <taxon>Bromeliaceae</taxon>
        <taxon>Bromelioideae</taxon>
        <taxon>Ananas</taxon>
    </lineage>
</organism>
<dbReference type="InterPro" id="IPR012417">
    <property type="entry name" value="CaM-bd_dom_pln"/>
</dbReference>
<evidence type="ECO:0000256" key="1">
    <source>
        <dbReference type="SAM" id="MobiDB-lite"/>
    </source>
</evidence>
<dbReference type="AlphaFoldDB" id="A0A6V7QEN2"/>
<dbReference type="PANTHER" id="PTHR33349">
    <property type="entry name" value="EMB|CAB62594.1"/>
    <property type="match status" value="1"/>
</dbReference>
<protein>
    <recommendedName>
        <fullName evidence="2">Calmodulin-binding domain-containing protein</fullName>
    </recommendedName>
</protein>
<evidence type="ECO:0000313" key="3">
    <source>
        <dbReference type="EMBL" id="CAD1841285.1"/>
    </source>
</evidence>
<evidence type="ECO:0000259" key="2">
    <source>
        <dbReference type="SMART" id="SM01054"/>
    </source>
</evidence>
<dbReference type="SMART" id="SM01054">
    <property type="entry name" value="CaM_binding"/>
    <property type="match status" value="1"/>
</dbReference>
<accession>A0A6V7QEN2</accession>
<dbReference type="Pfam" id="PF07839">
    <property type="entry name" value="CaM_binding"/>
    <property type="match status" value="1"/>
</dbReference>
<proteinExistence type="predicted"/>
<feature type="compositionally biased region" description="Low complexity" evidence="1">
    <location>
        <begin position="496"/>
        <end position="516"/>
    </location>
</feature>
<name>A0A6V7QEN2_ANACO</name>
<feature type="region of interest" description="Disordered" evidence="1">
    <location>
        <begin position="494"/>
        <end position="522"/>
    </location>
</feature>
<feature type="compositionally biased region" description="Basic and acidic residues" evidence="1">
    <location>
        <begin position="273"/>
        <end position="309"/>
    </location>
</feature>
<dbReference type="GO" id="GO:0005516">
    <property type="term" value="F:calmodulin binding"/>
    <property type="evidence" value="ECO:0007669"/>
    <property type="project" value="InterPro"/>
</dbReference>
<gene>
    <name evidence="3" type="ORF">CB5_LOCUS24496</name>
</gene>